<evidence type="ECO:0000313" key="9">
    <source>
        <dbReference type="Proteomes" id="UP000250443"/>
    </source>
</evidence>
<dbReference type="Pfam" id="PF00111">
    <property type="entry name" value="Fer2"/>
    <property type="match status" value="1"/>
</dbReference>
<dbReference type="Proteomes" id="UP000638986">
    <property type="component" value="Unassembled WGS sequence"/>
</dbReference>
<dbReference type="GO" id="GO:0051536">
    <property type="term" value="F:iron-sulfur cluster binding"/>
    <property type="evidence" value="ECO:0007669"/>
    <property type="project" value="UniProtKB-KW"/>
</dbReference>
<dbReference type="Gene3D" id="3.10.20.30">
    <property type="match status" value="1"/>
</dbReference>
<dbReference type="Pfam" id="PF13187">
    <property type="entry name" value="Fer4_9"/>
    <property type="match status" value="1"/>
</dbReference>
<reference evidence="8 9" key="1">
    <citation type="submission" date="2018-06" db="EMBL/GenBank/DDBJ databases">
        <authorList>
            <consortium name="Pathogen Informatics"/>
            <person name="Doyle S."/>
        </authorList>
    </citation>
    <scope>NUCLEOTIDE SEQUENCE [LARGE SCALE GENOMIC DNA]</scope>
    <source>
        <strain evidence="8 9">NCTC11842</strain>
    </source>
</reference>
<evidence type="ECO:0000313" key="6">
    <source>
        <dbReference type="EMBL" id="MBF8639728.1"/>
    </source>
</evidence>
<keyword evidence="2" id="KW-0408">Iron</keyword>
<gene>
    <name evidence="7" type="ORF">I5Q09_09965</name>
    <name evidence="6" type="ORF">IRZ65_03380</name>
    <name evidence="8" type="ORF">NCTC11842_00964</name>
</gene>
<evidence type="ECO:0000259" key="4">
    <source>
        <dbReference type="PROSITE" id="PS51085"/>
    </source>
</evidence>
<evidence type="ECO:0000256" key="2">
    <source>
        <dbReference type="ARBA" id="ARBA00023004"/>
    </source>
</evidence>
<dbReference type="Proteomes" id="UP000250443">
    <property type="component" value="Unassembled WGS sequence"/>
</dbReference>
<dbReference type="CDD" id="cd00207">
    <property type="entry name" value="fer2"/>
    <property type="match status" value="1"/>
</dbReference>
<dbReference type="Proteomes" id="UP000626180">
    <property type="component" value="Unassembled WGS sequence"/>
</dbReference>
<dbReference type="GO" id="GO:0046872">
    <property type="term" value="F:metal ion binding"/>
    <property type="evidence" value="ECO:0007669"/>
    <property type="project" value="UniProtKB-KW"/>
</dbReference>
<reference evidence="7 11" key="3">
    <citation type="submission" date="2020-11" db="EMBL/GenBank/DDBJ databases">
        <title>Enhanced detection system for hospital associated transmission using whole genome sequencing surveillance.</title>
        <authorList>
            <person name="Harrison L.H."/>
            <person name="Van Tyne D."/>
            <person name="Marsh J.W."/>
            <person name="Griffith M.P."/>
            <person name="Snyder D.J."/>
            <person name="Cooper V.S."/>
            <person name="Mustapha M."/>
        </authorList>
    </citation>
    <scope>NUCLEOTIDE SEQUENCE [LARGE SCALE GENOMIC DNA]</scope>
    <source>
        <strain evidence="7 11">PSB00013</strain>
    </source>
</reference>
<dbReference type="InterPro" id="IPR012675">
    <property type="entry name" value="Beta-grasp_dom_sf"/>
</dbReference>
<evidence type="ECO:0000313" key="7">
    <source>
        <dbReference type="EMBL" id="MBH3439011.1"/>
    </source>
</evidence>
<dbReference type="SUPFAM" id="SSF46548">
    <property type="entry name" value="alpha-helical ferredoxin"/>
    <property type="match status" value="1"/>
</dbReference>
<dbReference type="EMBL" id="JADTXM010000006">
    <property type="protein sequence ID" value="MBH3439011.1"/>
    <property type="molecule type" value="Genomic_DNA"/>
</dbReference>
<evidence type="ECO:0000256" key="1">
    <source>
        <dbReference type="ARBA" id="ARBA00022723"/>
    </source>
</evidence>
<keyword evidence="3" id="KW-0411">Iron-sulfur</keyword>
<dbReference type="EMBL" id="UAUF01000008">
    <property type="protein sequence ID" value="SPZ02994.1"/>
    <property type="molecule type" value="Genomic_DNA"/>
</dbReference>
<name>A0A2X2C6L9_PSELU</name>
<reference evidence="6 10" key="2">
    <citation type="submission" date="2020-10" db="EMBL/GenBank/DDBJ databases">
        <title>Genome sequences of Pseudomonas isolates.</title>
        <authorList>
            <person name="Wessels L."/>
            <person name="Reich F."/>
            <person name="Hammerl J."/>
        </authorList>
    </citation>
    <scope>NUCLEOTIDE SEQUENCE [LARGE SCALE GENOMIC DNA]</scope>
    <source>
        <strain evidence="6 10">20-MO00624-0</strain>
    </source>
</reference>
<keyword evidence="1" id="KW-0479">Metal-binding</keyword>
<dbReference type="RefSeq" id="WP_010796963.1">
    <property type="nucleotide sequence ID" value="NZ_CP044086.1"/>
</dbReference>
<dbReference type="PROSITE" id="PS51085">
    <property type="entry name" value="2FE2S_FER_2"/>
    <property type="match status" value="1"/>
</dbReference>
<feature type="domain" description="2Fe-2S ferredoxin-type" evidence="4">
    <location>
        <begin position="6"/>
        <end position="83"/>
    </location>
</feature>
<organism evidence="8 9">
    <name type="scientific">Pseudomonas luteola</name>
    <dbReference type="NCBI Taxonomy" id="47886"/>
    <lineage>
        <taxon>Bacteria</taxon>
        <taxon>Pseudomonadati</taxon>
        <taxon>Pseudomonadota</taxon>
        <taxon>Gammaproteobacteria</taxon>
        <taxon>Pseudomonadales</taxon>
        <taxon>Pseudomonadaceae</taxon>
        <taxon>Pseudomonas</taxon>
    </lineage>
</organism>
<feature type="domain" description="4Fe-4S ferredoxin-type" evidence="5">
    <location>
        <begin position="107"/>
        <end position="135"/>
    </location>
</feature>
<evidence type="ECO:0000259" key="5">
    <source>
        <dbReference type="PROSITE" id="PS51379"/>
    </source>
</evidence>
<dbReference type="InterPro" id="IPR017900">
    <property type="entry name" value="4Fe4S_Fe_S_CS"/>
</dbReference>
<dbReference type="PROSITE" id="PS00198">
    <property type="entry name" value="4FE4S_FER_1"/>
    <property type="match status" value="1"/>
</dbReference>
<keyword evidence="10" id="KW-1185">Reference proteome</keyword>
<dbReference type="PROSITE" id="PS51379">
    <property type="entry name" value="4FE4S_FER_2"/>
    <property type="match status" value="2"/>
</dbReference>
<protein>
    <submittedName>
        <fullName evidence="6">4Fe-4S dicluster domain-containing protein</fullName>
    </submittedName>
    <submittedName>
        <fullName evidence="8">Acetyl-CoA decarbonylase/synthase complex subunit alpha</fullName>
    </submittedName>
</protein>
<dbReference type="InterPro" id="IPR001041">
    <property type="entry name" value="2Fe-2S_ferredoxin-type"/>
</dbReference>
<dbReference type="SUPFAM" id="SSF54292">
    <property type="entry name" value="2Fe-2S ferredoxin-like"/>
    <property type="match status" value="1"/>
</dbReference>
<dbReference type="InterPro" id="IPR036010">
    <property type="entry name" value="2Fe-2S_ferredoxin-like_sf"/>
</dbReference>
<sequence length="211" mass="23134">MTDLSARVTINGHSIETSTSRSLLEAVIDSGQPLTDGVGCMGQGVCGSCRVLLRRKDSREVTTALACETAVEDGMQVSFLDHLPMNRHHTYTTNDWDDTWNLLDRINSAFPEASHCRHCGGCDRACPKHLEVQKGVNLAASGDLSAAKVFDECIMCNLCTIACPEHISPNHLGLYIRRMTASVMLRPSDLLLRLRQIDLGVMPVDPNVELT</sequence>
<dbReference type="AlphaFoldDB" id="A0A2X2C6L9"/>
<dbReference type="Gene3D" id="3.30.70.20">
    <property type="match status" value="1"/>
</dbReference>
<evidence type="ECO:0000313" key="10">
    <source>
        <dbReference type="Proteomes" id="UP000626180"/>
    </source>
</evidence>
<dbReference type="EMBL" id="JADMCD010000001">
    <property type="protein sequence ID" value="MBF8639728.1"/>
    <property type="molecule type" value="Genomic_DNA"/>
</dbReference>
<evidence type="ECO:0000313" key="11">
    <source>
        <dbReference type="Proteomes" id="UP000638986"/>
    </source>
</evidence>
<evidence type="ECO:0000256" key="3">
    <source>
        <dbReference type="ARBA" id="ARBA00023014"/>
    </source>
</evidence>
<feature type="domain" description="4Fe-4S ferredoxin-type" evidence="5">
    <location>
        <begin position="144"/>
        <end position="172"/>
    </location>
</feature>
<proteinExistence type="predicted"/>
<accession>A0A2X2C6L9</accession>
<dbReference type="InterPro" id="IPR017896">
    <property type="entry name" value="4Fe4S_Fe-S-bd"/>
</dbReference>
<evidence type="ECO:0000313" key="8">
    <source>
        <dbReference type="EMBL" id="SPZ02994.1"/>
    </source>
</evidence>